<accession>A0A0V8GGA5</accession>
<proteinExistence type="predicted"/>
<dbReference type="Pfam" id="PF13460">
    <property type="entry name" value="NAD_binding_10"/>
    <property type="match status" value="1"/>
</dbReference>
<organism evidence="2 3">
    <name type="scientific">Exiguobacterium indicum</name>
    <dbReference type="NCBI Taxonomy" id="296995"/>
    <lineage>
        <taxon>Bacteria</taxon>
        <taxon>Bacillati</taxon>
        <taxon>Bacillota</taxon>
        <taxon>Bacilli</taxon>
        <taxon>Bacillales</taxon>
        <taxon>Bacillales Family XII. Incertae Sedis</taxon>
        <taxon>Exiguobacterium</taxon>
    </lineage>
</organism>
<gene>
    <name evidence="2" type="ORF">AS033_07960</name>
</gene>
<dbReference type="GO" id="GO:0004074">
    <property type="term" value="F:biliverdin reductase [NAD(P)H] activity"/>
    <property type="evidence" value="ECO:0007669"/>
    <property type="project" value="TreeGrafter"/>
</dbReference>
<dbReference type="PANTHER" id="PTHR43355">
    <property type="entry name" value="FLAVIN REDUCTASE (NADPH)"/>
    <property type="match status" value="1"/>
</dbReference>
<sequence length="204" mass="22081">MKLIIFGATGQTGQELVKQAIDHGHEVTAFVRSPEKLTLRDERLHVVKGDALDQEAVTAAVAGKEAVLTALGTESLAYSGFLERSLVRIVTAMKKQGVERIGYVASAGVDDELPGVQGMLAQRILKNPLKDHRQAIALLQQADLNYTVARPLRLLNGPLTGLYRQADTGVPEDAKQINRADVAHFLLQAIETEDHIKSSVGLAE</sequence>
<feature type="domain" description="NAD(P)-binding" evidence="1">
    <location>
        <begin position="7"/>
        <end position="192"/>
    </location>
</feature>
<dbReference type="AlphaFoldDB" id="A0A0V8GGA5"/>
<reference evidence="2 3" key="1">
    <citation type="journal article" date="2015" name="Int. J. Syst. Evol. Microbiol.">
        <title>Exiguobacterium enclense sp. nov., isolated from sediment.</title>
        <authorList>
            <person name="Dastager S.G."/>
            <person name="Mawlankar R."/>
            <person name="Sonalkar V.V."/>
            <person name="Thorat M.N."/>
            <person name="Mual P."/>
            <person name="Verma A."/>
            <person name="Krishnamurthi S."/>
            <person name="Tang S.K."/>
            <person name="Li W.J."/>
        </authorList>
    </citation>
    <scope>NUCLEOTIDE SEQUENCE [LARGE SCALE GENOMIC DNA]</scope>
    <source>
        <strain evidence="2 3">NIO-1109</strain>
    </source>
</reference>
<dbReference type="InterPro" id="IPR036291">
    <property type="entry name" value="NAD(P)-bd_dom_sf"/>
</dbReference>
<evidence type="ECO:0000313" key="3">
    <source>
        <dbReference type="Proteomes" id="UP000053797"/>
    </source>
</evidence>
<dbReference type="InterPro" id="IPR016040">
    <property type="entry name" value="NAD(P)-bd_dom"/>
</dbReference>
<dbReference type="Proteomes" id="UP000053797">
    <property type="component" value="Unassembled WGS sequence"/>
</dbReference>
<dbReference type="SUPFAM" id="SSF51735">
    <property type="entry name" value="NAD(P)-binding Rossmann-fold domains"/>
    <property type="match status" value="1"/>
</dbReference>
<name>A0A0V8GGA5_9BACL</name>
<comment type="caution">
    <text evidence="2">The sequence shown here is derived from an EMBL/GenBank/DDBJ whole genome shotgun (WGS) entry which is preliminary data.</text>
</comment>
<dbReference type="OrthoDB" id="9785372at2"/>
<dbReference type="Gene3D" id="3.40.50.720">
    <property type="entry name" value="NAD(P)-binding Rossmann-like Domain"/>
    <property type="match status" value="1"/>
</dbReference>
<evidence type="ECO:0000313" key="2">
    <source>
        <dbReference type="EMBL" id="KSU49293.1"/>
    </source>
</evidence>
<evidence type="ECO:0000259" key="1">
    <source>
        <dbReference type="Pfam" id="PF13460"/>
    </source>
</evidence>
<dbReference type="PANTHER" id="PTHR43355:SF2">
    <property type="entry name" value="FLAVIN REDUCTASE (NADPH)"/>
    <property type="match status" value="1"/>
</dbReference>
<dbReference type="GO" id="GO:0042602">
    <property type="term" value="F:riboflavin reductase (NADPH) activity"/>
    <property type="evidence" value="ECO:0007669"/>
    <property type="project" value="TreeGrafter"/>
</dbReference>
<protein>
    <submittedName>
        <fullName evidence="2">Oxidoreductase</fullName>
    </submittedName>
</protein>
<dbReference type="InterPro" id="IPR051606">
    <property type="entry name" value="Polyketide_Oxido-like"/>
</dbReference>
<dbReference type="RefSeq" id="WP_058265145.1">
    <property type="nucleotide sequence ID" value="NZ_FMYN01000002.1"/>
</dbReference>
<dbReference type="EMBL" id="LNQL01000002">
    <property type="protein sequence ID" value="KSU49293.1"/>
    <property type="molecule type" value="Genomic_DNA"/>
</dbReference>